<evidence type="ECO:0000259" key="8">
    <source>
        <dbReference type="Pfam" id="PF14905"/>
    </source>
</evidence>
<evidence type="ECO:0000256" key="1">
    <source>
        <dbReference type="ARBA" id="ARBA00004442"/>
    </source>
</evidence>
<feature type="domain" description="TonB-dependent receptor plug" evidence="7">
    <location>
        <begin position="63"/>
        <end position="166"/>
    </location>
</feature>
<sequence>MSTTGITAFRLKPIAAACSLIAACAAAPAVEAQGVSGEADQAAPAKVQVVGIRKGIEDAISVKKDSTSIVEAISAEDIGKLPDASIAESIARLPGVTAQRVNGRAQEISVRGMSGDFASTLMNGREQVSTGDNRSAQFDQYPSELLSGVVIYKTPDATLIGQGLAGTIDLQTVRPLSFARREVALNVRGQKEGVGSDAGGGKGVRVSAFYIDQFLGRTLGVAVGYARFQSRADSASRTGDYADIVVDGQKVSAPVHFKDFINHKNETRDGLMGVLQWKPNRDFSSMVDLYYSRFDSPTTRKGYETVTNATWTGGCVPDCTLTDAVVKDGKVDSGVWHGTHSVIANNIEQNKSHLKAAGWNNRLRLNDDWSVEADLSYSEAMRNESPYETWAGASKTTGDAITFGNGAAGLAGLQWKPGLNYTDPKIITLMDAGGWGMAGYLKNLEVEDKLKSLRLAAERTLPDGWAFSKLTAGVNYSDRYKSRSVPEYQMQLKAGDNGVMTGTGSALAGDSGIPIMSYNELGIAGRYDLVTNNFFDIYLKAWEVKEKNLTGYAKLDIDTEIASIPVRGNAGVQVVRIDQRSSGNTVDTGSGSGDSGRPVVQQTDGTKYTDVLPSLNLAASFSHEQTVRLGLARVMARPRMDQMSNSGTYYVDGLDIDGPTWKGGGGNPHLRPFLAKAVDLSYEKYFDKKAYVAAAAFYKKLDSYIYTYTNGQFDFTGHPNRSPFVPASNIGEYTQPQNGSGGSIHGIELSASLPFGMVHRYLDGFGLQASYARTGSAIKPFGNDDSSPLPGLSRGTSNLTLYYENAGFSARVAQRRRSDFLGEIIGFASTRRFQYIKAERVIDLQLGYEFQQGWLKGASLLFQVNNANNAKYQEYQDRPDNITNSTKYGSTVLFGLNYKL</sequence>
<accession>A0ABT2C0G2</accession>
<dbReference type="InterPro" id="IPR041700">
    <property type="entry name" value="OMP_b-brl_3"/>
</dbReference>
<reference evidence="9" key="1">
    <citation type="submission" date="2022-08" db="EMBL/GenBank/DDBJ databases">
        <title>Reclassification of Massilia species as members of the genera Telluria, Duganella, Pseudoduganella, Mokoshia gen. nov. and Zemynaea gen. nov. using orthogonal and non-orthogonal genome-based approaches.</title>
        <authorList>
            <person name="Bowman J.P."/>
        </authorList>
    </citation>
    <scope>NUCLEOTIDE SEQUENCE</scope>
    <source>
        <strain evidence="9">LMG 11547</strain>
    </source>
</reference>
<dbReference type="InterPro" id="IPR012910">
    <property type="entry name" value="Plug_dom"/>
</dbReference>
<dbReference type="CDD" id="cd01347">
    <property type="entry name" value="ligand_gated_channel"/>
    <property type="match status" value="1"/>
</dbReference>
<keyword evidence="4" id="KW-0998">Cell outer membrane</keyword>
<evidence type="ECO:0000256" key="2">
    <source>
        <dbReference type="ARBA" id="ARBA00009810"/>
    </source>
</evidence>
<evidence type="ECO:0000256" key="5">
    <source>
        <dbReference type="SAM" id="MobiDB-lite"/>
    </source>
</evidence>
<organism evidence="9 10">
    <name type="scientific">Telluria mixta</name>
    <dbReference type="NCBI Taxonomy" id="34071"/>
    <lineage>
        <taxon>Bacteria</taxon>
        <taxon>Pseudomonadati</taxon>
        <taxon>Pseudomonadota</taxon>
        <taxon>Betaproteobacteria</taxon>
        <taxon>Burkholderiales</taxon>
        <taxon>Oxalobacteraceae</taxon>
        <taxon>Telluria group</taxon>
        <taxon>Telluria</taxon>
    </lineage>
</organism>
<protein>
    <submittedName>
        <fullName evidence="9">TonB-dependent receptor</fullName>
    </submittedName>
</protein>
<comment type="subcellular location">
    <subcellularLocation>
        <location evidence="1">Cell outer membrane</location>
    </subcellularLocation>
</comment>
<dbReference type="Gene3D" id="2.170.130.10">
    <property type="entry name" value="TonB-dependent receptor, plug domain"/>
    <property type="match status" value="1"/>
</dbReference>
<feature type="region of interest" description="Disordered" evidence="5">
    <location>
        <begin position="578"/>
        <end position="602"/>
    </location>
</feature>
<dbReference type="SUPFAM" id="SSF56935">
    <property type="entry name" value="Porins"/>
    <property type="match status" value="1"/>
</dbReference>
<dbReference type="InterPro" id="IPR037066">
    <property type="entry name" value="Plug_dom_sf"/>
</dbReference>
<evidence type="ECO:0000256" key="6">
    <source>
        <dbReference type="SAM" id="SignalP"/>
    </source>
</evidence>
<dbReference type="InterPro" id="IPR036942">
    <property type="entry name" value="Beta-barrel_TonB_sf"/>
</dbReference>
<comment type="similarity">
    <text evidence="2">Belongs to the TonB-dependent receptor family.</text>
</comment>
<dbReference type="EMBL" id="JANUHC010000005">
    <property type="protein sequence ID" value="MCS0630855.1"/>
    <property type="molecule type" value="Genomic_DNA"/>
</dbReference>
<evidence type="ECO:0000313" key="10">
    <source>
        <dbReference type="Proteomes" id="UP001165263"/>
    </source>
</evidence>
<keyword evidence="10" id="KW-1185">Reference proteome</keyword>
<keyword evidence="9" id="KW-0675">Receptor</keyword>
<name>A0ABT2C0G2_9BURK</name>
<keyword evidence="3" id="KW-0472">Membrane</keyword>
<gene>
    <name evidence="9" type="ORF">NX786_16090</name>
</gene>
<dbReference type="InterPro" id="IPR010104">
    <property type="entry name" value="TonB_rcpt_bac"/>
</dbReference>
<dbReference type="Gene3D" id="2.40.170.20">
    <property type="entry name" value="TonB-dependent receptor, beta-barrel domain"/>
    <property type="match status" value="1"/>
</dbReference>
<dbReference type="RefSeq" id="WP_259449950.1">
    <property type="nucleotide sequence ID" value="NZ_CP119520.1"/>
</dbReference>
<dbReference type="NCBIfam" id="TIGR01782">
    <property type="entry name" value="TonB-Xanth-Caul"/>
    <property type="match status" value="1"/>
</dbReference>
<feature type="signal peptide" evidence="6">
    <location>
        <begin position="1"/>
        <end position="32"/>
    </location>
</feature>
<evidence type="ECO:0000259" key="7">
    <source>
        <dbReference type="Pfam" id="PF07715"/>
    </source>
</evidence>
<feature type="domain" description="Outer membrane protein beta-barrel" evidence="8">
    <location>
        <begin position="601"/>
        <end position="760"/>
    </location>
</feature>
<dbReference type="PANTHER" id="PTHR40980:SF3">
    <property type="entry name" value="TONB-DEPENDENT RECEPTOR-LIKE BETA-BARREL DOMAIN-CONTAINING PROTEIN"/>
    <property type="match status" value="1"/>
</dbReference>
<dbReference type="Proteomes" id="UP001165263">
    <property type="component" value="Unassembled WGS sequence"/>
</dbReference>
<feature type="chain" id="PRO_5045562921" evidence="6">
    <location>
        <begin position="33"/>
        <end position="900"/>
    </location>
</feature>
<dbReference type="Pfam" id="PF14905">
    <property type="entry name" value="OMP_b-brl_3"/>
    <property type="match status" value="1"/>
</dbReference>
<dbReference type="PANTHER" id="PTHR40980">
    <property type="entry name" value="PLUG DOMAIN-CONTAINING PROTEIN"/>
    <property type="match status" value="1"/>
</dbReference>
<evidence type="ECO:0000256" key="3">
    <source>
        <dbReference type="ARBA" id="ARBA00023136"/>
    </source>
</evidence>
<evidence type="ECO:0000256" key="4">
    <source>
        <dbReference type="ARBA" id="ARBA00023237"/>
    </source>
</evidence>
<keyword evidence="6" id="KW-0732">Signal</keyword>
<dbReference type="Pfam" id="PF07715">
    <property type="entry name" value="Plug"/>
    <property type="match status" value="1"/>
</dbReference>
<comment type="caution">
    <text evidence="9">The sequence shown here is derived from an EMBL/GenBank/DDBJ whole genome shotgun (WGS) entry which is preliminary data.</text>
</comment>
<proteinExistence type="inferred from homology"/>
<evidence type="ECO:0000313" key="9">
    <source>
        <dbReference type="EMBL" id="MCS0630855.1"/>
    </source>
</evidence>